<organism evidence="3 4">
    <name type="scientific">Catenulispora yoronensis</name>
    <dbReference type="NCBI Taxonomy" id="450799"/>
    <lineage>
        <taxon>Bacteria</taxon>
        <taxon>Bacillati</taxon>
        <taxon>Actinomycetota</taxon>
        <taxon>Actinomycetes</taxon>
        <taxon>Catenulisporales</taxon>
        <taxon>Catenulisporaceae</taxon>
        <taxon>Catenulispora</taxon>
    </lineage>
</organism>
<keyword evidence="4" id="KW-1185">Reference proteome</keyword>
<dbReference type="GO" id="GO:0016787">
    <property type="term" value="F:hydrolase activity"/>
    <property type="evidence" value="ECO:0007669"/>
    <property type="project" value="UniProtKB-KW"/>
</dbReference>
<dbReference type="PANTHER" id="PTHR43283:SF11">
    <property type="entry name" value="BETA-LACTAMASE-RELATED DOMAIN-CONTAINING PROTEIN"/>
    <property type="match status" value="1"/>
</dbReference>
<dbReference type="EMBL" id="BAAAQN010000097">
    <property type="protein sequence ID" value="GAA2064517.1"/>
    <property type="molecule type" value="Genomic_DNA"/>
</dbReference>
<evidence type="ECO:0000313" key="4">
    <source>
        <dbReference type="Proteomes" id="UP001500751"/>
    </source>
</evidence>
<reference evidence="4" key="1">
    <citation type="journal article" date="2019" name="Int. J. Syst. Evol. Microbiol.">
        <title>The Global Catalogue of Microorganisms (GCM) 10K type strain sequencing project: providing services to taxonomists for standard genome sequencing and annotation.</title>
        <authorList>
            <consortium name="The Broad Institute Genomics Platform"/>
            <consortium name="The Broad Institute Genome Sequencing Center for Infectious Disease"/>
            <person name="Wu L."/>
            <person name="Ma J."/>
        </authorList>
    </citation>
    <scope>NUCLEOTIDE SEQUENCE [LARGE SCALE GENOMIC DNA]</scope>
    <source>
        <strain evidence="4">JCM 16014</strain>
    </source>
</reference>
<dbReference type="Gene3D" id="3.40.710.10">
    <property type="entry name" value="DD-peptidase/beta-lactamase superfamily"/>
    <property type="match status" value="1"/>
</dbReference>
<dbReference type="PANTHER" id="PTHR43283">
    <property type="entry name" value="BETA-LACTAMASE-RELATED"/>
    <property type="match status" value="1"/>
</dbReference>
<dbReference type="Pfam" id="PF00144">
    <property type="entry name" value="Beta-lactamase"/>
    <property type="match status" value="1"/>
</dbReference>
<evidence type="ECO:0000259" key="2">
    <source>
        <dbReference type="Pfam" id="PF00144"/>
    </source>
</evidence>
<dbReference type="InterPro" id="IPR012338">
    <property type="entry name" value="Beta-lactam/transpept-like"/>
</dbReference>
<feature type="domain" description="Beta-lactamase-related" evidence="2">
    <location>
        <begin position="8"/>
        <end position="369"/>
    </location>
</feature>
<dbReference type="InterPro" id="IPR001466">
    <property type="entry name" value="Beta-lactam-related"/>
</dbReference>
<accession>A0ABP5H4F7</accession>
<dbReference type="RefSeq" id="WP_344671905.1">
    <property type="nucleotide sequence ID" value="NZ_BAAAQN010000097.1"/>
</dbReference>
<protein>
    <submittedName>
        <fullName evidence="3">Serine hydrolase domain-containing protein</fullName>
    </submittedName>
</protein>
<dbReference type="InterPro" id="IPR050789">
    <property type="entry name" value="Diverse_Enzym_Activities"/>
</dbReference>
<proteinExistence type="predicted"/>
<dbReference type="Proteomes" id="UP001500751">
    <property type="component" value="Unassembled WGS sequence"/>
</dbReference>
<name>A0ABP5H4F7_9ACTN</name>
<dbReference type="SUPFAM" id="SSF56601">
    <property type="entry name" value="beta-lactamase/transpeptidase-like"/>
    <property type="match status" value="1"/>
</dbReference>
<gene>
    <name evidence="3" type="ORF">GCM10009839_89990</name>
</gene>
<sequence>MTTDPGALVADAVRRGVIPGAVLMYGCGGGGGGASVGEVRGGAFGEGVTAGMVYDLASLTKVVATLPMVLGLVGAGEVGLDDAVVRFLPGFGVGSGASRVGGGAGAGASVDVGGGDAELAAAKRRVTVRQLLSHSSGLPAIREVWRLPGTAEDRIAAVVAEPLESAPGTVVRYSDPGFILLGLIVEAVVGKRLDQAFAELVAAPLGLTATGFRRIGAGGEWGEWGGGRLVDGVAATEANWFAEPGREDPKAGVVHDENAESFGGVAGQAGLFGTASDLATYLRAGWLAEDSPILDPVVRAEALRCQTGGLDGVRGLGWTLRGDSFDFMSDAWPAGGAGHTGFTGTSVAFDVESGLWCVLLTNAVLFGRGNRARELRRGVHAAVAGEFGVDTEYEQETSTSRITA</sequence>
<comment type="caution">
    <text evidence="3">The sequence shown here is derived from an EMBL/GenBank/DDBJ whole genome shotgun (WGS) entry which is preliminary data.</text>
</comment>
<evidence type="ECO:0000313" key="3">
    <source>
        <dbReference type="EMBL" id="GAA2064517.1"/>
    </source>
</evidence>
<keyword evidence="1 3" id="KW-0378">Hydrolase</keyword>
<evidence type="ECO:0000256" key="1">
    <source>
        <dbReference type="ARBA" id="ARBA00022801"/>
    </source>
</evidence>